<dbReference type="Proteomes" id="UP000236333">
    <property type="component" value="Unassembled WGS sequence"/>
</dbReference>
<accession>A0A2J7ZJ54</accession>
<dbReference type="SUPFAM" id="SSF52540">
    <property type="entry name" value="P-loop containing nucleoside triphosphate hydrolases"/>
    <property type="match status" value="1"/>
</dbReference>
<feature type="domain" description="DNA2/NAM7 helicase-like C-terminal" evidence="2">
    <location>
        <begin position="213"/>
        <end position="469"/>
    </location>
</feature>
<dbReference type="OrthoDB" id="6513042at2759"/>
<name>A0A2J7ZJ54_9CHLO</name>
<dbReference type="InterPro" id="IPR027417">
    <property type="entry name" value="P-loop_NTPase"/>
</dbReference>
<dbReference type="Pfam" id="PF13087">
    <property type="entry name" value="AAA_12"/>
    <property type="match status" value="1"/>
</dbReference>
<feature type="domain" description="DNA2/NAM7 helicase helicase" evidence="1">
    <location>
        <begin position="129"/>
        <end position="205"/>
    </location>
</feature>
<dbReference type="CDD" id="cd18808">
    <property type="entry name" value="SF1_C_Upf1"/>
    <property type="match status" value="1"/>
</dbReference>
<dbReference type="Pfam" id="PF13086">
    <property type="entry name" value="AAA_11"/>
    <property type="match status" value="1"/>
</dbReference>
<dbReference type="Gene3D" id="3.40.50.300">
    <property type="entry name" value="P-loop containing nucleotide triphosphate hydrolases"/>
    <property type="match status" value="2"/>
</dbReference>
<comment type="caution">
    <text evidence="3">The sequence shown here is derived from an EMBL/GenBank/DDBJ whole genome shotgun (WGS) entry which is preliminary data.</text>
</comment>
<keyword evidence="3" id="KW-0347">Helicase</keyword>
<dbReference type="InterPro" id="IPR047187">
    <property type="entry name" value="SF1_C_Upf1"/>
</dbReference>
<evidence type="ECO:0000313" key="3">
    <source>
        <dbReference type="EMBL" id="PNH00302.1"/>
    </source>
</evidence>
<keyword evidence="3" id="KW-0547">Nucleotide-binding</keyword>
<dbReference type="EMBL" id="PGGS01001523">
    <property type="protein sequence ID" value="PNH00302.1"/>
    <property type="molecule type" value="Genomic_DNA"/>
</dbReference>
<dbReference type="PANTHER" id="PTHR10887:SF522">
    <property type="entry name" value="P-LOOP CONTAINING NUCLEOSIDE TRIPHOSPHATE HYDROLASES SUPERFAMILY PROTEIN"/>
    <property type="match status" value="1"/>
</dbReference>
<evidence type="ECO:0000259" key="1">
    <source>
        <dbReference type="Pfam" id="PF13086"/>
    </source>
</evidence>
<dbReference type="InterPro" id="IPR041677">
    <property type="entry name" value="DNA2/NAM7_AAA_11"/>
</dbReference>
<keyword evidence="4" id="KW-1185">Reference proteome</keyword>
<sequence length="667" mass="72377">MGHAELRQLLSSCEALSSAIASLTAEDITRVVEHHWQPGGLAPAAATTAAAAASQKAPVAAGSPMSKGGTGAAVDGGEANEAVGMHPLIDAMLAMRGVLRGVSSNGGLVQLVVREGERLLEFRREEEWHDTLIKYCLRSARVVFATVAALGGFRARALNHVEACVMDEAAQLPEADMAIPLARFPALRLMVLVGDPKQLPANIQSRASIRKGYGRSVFERLQCCGHSAMLLNTQYRMHPAISAWPKDHFYRDKVVDGGIVCGPSYDGVAELLGMPRGPYLVIDVGNGREELRESTRDDSDELAEGVEDVEYAVNGRSRVGGKANAVISVSWRNHHEAAAAAMLTQRVVDAWKGLRSGGARGGAAQPGSAAAQALLQQGRELSIGIITPYTAQVEAIVERVAQLKKGMAAAAVSIAVRSVDGFQGQEKDVVVVSLVRANETGAVGFLEDPRRLNVGTTRARHVLVMLVNAQTLQRCKLYACFLDDARKRGLLVSAEQAGLLLDDAAVMRAQGPTRQHVAWGHAPRWNAGFKKELSGKPWKVLHDEASLMRLDPQCRDAVERKILWLAGGGFACRLKNPKRDLVHVEVVVRGQLMLLWRVRLSAAYGERDWGQVLQVLDVVQPGSLLNGTRFVQPRWGRDDERALDERRRRLQAECRSYTPEHLDAVRG</sequence>
<keyword evidence="3" id="KW-0067">ATP-binding</keyword>
<dbReference type="AlphaFoldDB" id="A0A2J7ZJ54"/>
<dbReference type="InterPro" id="IPR045055">
    <property type="entry name" value="DNA2/NAM7-like"/>
</dbReference>
<protein>
    <submittedName>
        <fullName evidence="3">Putative helicase MAGATAMA 3</fullName>
    </submittedName>
</protein>
<dbReference type="InterPro" id="IPR041679">
    <property type="entry name" value="DNA2/NAM7-like_C"/>
</dbReference>
<reference evidence="3 4" key="1">
    <citation type="journal article" date="2017" name="Mol. Biol. Evol.">
        <title>The 4-celled Tetrabaena socialis nuclear genome reveals the essential components for genetic control of cell number at the origin of multicellularity in the volvocine lineage.</title>
        <authorList>
            <person name="Featherston J."/>
            <person name="Arakaki Y."/>
            <person name="Hanschen E.R."/>
            <person name="Ferris P.J."/>
            <person name="Michod R.E."/>
            <person name="Olson B.J.S.C."/>
            <person name="Nozaki H."/>
            <person name="Durand P.M."/>
        </authorList>
    </citation>
    <scope>NUCLEOTIDE SEQUENCE [LARGE SCALE GENOMIC DNA]</scope>
    <source>
        <strain evidence="3 4">NIES-571</strain>
    </source>
</reference>
<keyword evidence="3" id="KW-0378">Hydrolase</keyword>
<evidence type="ECO:0000259" key="2">
    <source>
        <dbReference type="Pfam" id="PF13087"/>
    </source>
</evidence>
<evidence type="ECO:0000313" key="4">
    <source>
        <dbReference type="Proteomes" id="UP000236333"/>
    </source>
</evidence>
<gene>
    <name evidence="3" type="ORF">TSOC_013884</name>
</gene>
<dbReference type="GO" id="GO:0004386">
    <property type="term" value="F:helicase activity"/>
    <property type="evidence" value="ECO:0007669"/>
    <property type="project" value="UniProtKB-KW"/>
</dbReference>
<organism evidence="3 4">
    <name type="scientific">Tetrabaena socialis</name>
    <dbReference type="NCBI Taxonomy" id="47790"/>
    <lineage>
        <taxon>Eukaryota</taxon>
        <taxon>Viridiplantae</taxon>
        <taxon>Chlorophyta</taxon>
        <taxon>core chlorophytes</taxon>
        <taxon>Chlorophyceae</taxon>
        <taxon>CS clade</taxon>
        <taxon>Chlamydomonadales</taxon>
        <taxon>Tetrabaenaceae</taxon>
        <taxon>Tetrabaena</taxon>
    </lineage>
</organism>
<dbReference type="PANTHER" id="PTHR10887">
    <property type="entry name" value="DNA2/NAM7 HELICASE FAMILY"/>
    <property type="match status" value="1"/>
</dbReference>
<proteinExistence type="predicted"/>